<accession>A0A3D4SXY9</accession>
<feature type="non-terminal residue" evidence="3">
    <location>
        <position position="1"/>
    </location>
</feature>
<dbReference type="SUPFAM" id="SSF158694">
    <property type="entry name" value="UraD-Like"/>
    <property type="match status" value="1"/>
</dbReference>
<dbReference type="AlphaFoldDB" id="A0A3D4SXY9"/>
<evidence type="ECO:0000313" key="4">
    <source>
        <dbReference type="Proteomes" id="UP000261739"/>
    </source>
</evidence>
<name>A0A3D4SXY9_9CORY</name>
<dbReference type="Gene3D" id="1.10.3330.10">
    <property type="entry name" value="Oxo-4-hydroxy-4-carboxy-5-ureidoimidazoline decarboxylase"/>
    <property type="match status" value="1"/>
</dbReference>
<evidence type="ECO:0000313" key="3">
    <source>
        <dbReference type="EMBL" id="HCT13887.1"/>
    </source>
</evidence>
<gene>
    <name evidence="3" type="ORF">DIW82_03585</name>
</gene>
<dbReference type="Proteomes" id="UP000261739">
    <property type="component" value="Unassembled WGS sequence"/>
</dbReference>
<protein>
    <submittedName>
        <fullName evidence="3">Decarboxylase</fullName>
    </submittedName>
</protein>
<evidence type="ECO:0000256" key="1">
    <source>
        <dbReference type="ARBA" id="ARBA00022631"/>
    </source>
</evidence>
<dbReference type="InterPro" id="IPR018020">
    <property type="entry name" value="OHCU_decarboxylase"/>
</dbReference>
<proteinExistence type="predicted"/>
<evidence type="ECO:0000259" key="2">
    <source>
        <dbReference type="Pfam" id="PF09349"/>
    </source>
</evidence>
<dbReference type="Pfam" id="PF09349">
    <property type="entry name" value="OHCU_decarbox"/>
    <property type="match status" value="1"/>
</dbReference>
<reference evidence="3 4" key="1">
    <citation type="journal article" date="2018" name="Nat. Biotechnol.">
        <title>A standardized bacterial taxonomy based on genome phylogeny substantially revises the tree of life.</title>
        <authorList>
            <person name="Parks D.H."/>
            <person name="Chuvochina M."/>
            <person name="Waite D.W."/>
            <person name="Rinke C."/>
            <person name="Skarshewski A."/>
            <person name="Chaumeil P.A."/>
            <person name="Hugenholtz P."/>
        </authorList>
    </citation>
    <scope>NUCLEOTIDE SEQUENCE [LARGE SCALE GENOMIC DNA]</scope>
    <source>
        <strain evidence="3">UBA11247</strain>
    </source>
</reference>
<keyword evidence="1" id="KW-0659">Purine metabolism</keyword>
<organism evidence="3 4">
    <name type="scientific">Corynebacterium nuruki</name>
    <dbReference type="NCBI Taxonomy" id="1032851"/>
    <lineage>
        <taxon>Bacteria</taxon>
        <taxon>Bacillati</taxon>
        <taxon>Actinomycetota</taxon>
        <taxon>Actinomycetes</taxon>
        <taxon>Mycobacteriales</taxon>
        <taxon>Corynebacteriaceae</taxon>
        <taxon>Corynebacterium</taxon>
    </lineage>
</organism>
<dbReference type="EMBL" id="DQID01000102">
    <property type="protein sequence ID" value="HCT13887.1"/>
    <property type="molecule type" value="Genomic_DNA"/>
</dbReference>
<dbReference type="InterPro" id="IPR036778">
    <property type="entry name" value="OHCU_decarboxylase_sf"/>
</dbReference>
<dbReference type="GO" id="GO:0006144">
    <property type="term" value="P:purine nucleobase metabolic process"/>
    <property type="evidence" value="ECO:0007669"/>
    <property type="project" value="UniProtKB-KW"/>
</dbReference>
<feature type="domain" description="Oxo-4-hydroxy-4-carboxy-5-ureidoimidazoline decarboxylase" evidence="2">
    <location>
        <begin position="2"/>
        <end position="64"/>
    </location>
</feature>
<sequence length="69" mass="7992">ELDALRDLQPRYREQFGWNYLVRAAGRSAREIRDDLLARLDNAPADEWPVTVANLDAINQLRLRGWITG</sequence>
<comment type="caution">
    <text evidence="3">The sequence shown here is derived from an EMBL/GenBank/DDBJ whole genome shotgun (WGS) entry which is preliminary data.</text>
</comment>